<dbReference type="GO" id="GO:0009279">
    <property type="term" value="C:cell outer membrane"/>
    <property type="evidence" value="ECO:0007669"/>
    <property type="project" value="TreeGrafter"/>
</dbReference>
<feature type="region of interest" description="Disordered" evidence="1">
    <location>
        <begin position="62"/>
        <end position="104"/>
    </location>
</feature>
<dbReference type="Pfam" id="PF00577">
    <property type="entry name" value="Usher"/>
    <property type="match status" value="1"/>
</dbReference>
<dbReference type="GO" id="GO:0009297">
    <property type="term" value="P:pilus assembly"/>
    <property type="evidence" value="ECO:0007669"/>
    <property type="project" value="InterPro"/>
</dbReference>
<sequence length="740" mass="81336">MTASPVRMSVIINGHWKGYSWLRIRDDGQPCALVSHWMEWGVASTASFAADSEIADHANCVQPQPAVPPDMAAATDAGAVESNSQDSDSDDDDDEPVVRRRYDAQRHQLNVRVKDELMSRARGDVPFSRYEDGVSAVRLDYQVNAAQGTRTIDGVSTRNDTVYATLNPGFNFGPWRARSTLNYARDKSLSVGGANDPRWTRDNTYLTRDIGKWRSRMLIGEGYTDSLLFASIPFTGARISSEDSLLPDYLEAFTPVVRGVANSNAEVLVRQGGVLFYHTSVAPGPFVLYDVRPPSSSGDIRVTVREADGTEHVSIVPYTAMPLLTHGKVWKYSVNAGQYRPLFGNAYPRDDFLQATAGYGLPYKLSAYVGALSSSGYESRSFGMGWDLDKGGALSLDVSRSRIGQAIAEAAGRQWRLRYAKSFATIGTGVSLDYRRFDAGHFRTLESLFARDEQVAFWRDLVGEEHADEWVTETKPRTQVRMELKQNVGDTGNLYATLTRLDYASDTRRRTSAQIGMTWYGSRFDLDVQANHNRVGTTGVTSAQFSLSIPLGTVRDNTLRYAVSADRDEEGGMTWNNRVAGSGMRDYRLNYVLNQQRAYKDSSKSADSVRVNYQADAASWGLGYTQGGGNRRADASLEGSIIGWPGGVVLGQPLGETVGIIDAPGFSDASIDGQMATRTDGRGRAVVSYLTPYRVNRLGLDSIKLGDDYDYDTLFREVVPTTGAVLVVPIKPEPMPAPLP</sequence>
<gene>
    <name evidence="2" type="ORF">H4O11_06050</name>
</gene>
<protein>
    <submittedName>
        <fullName evidence="2">Fimbrial biogenesis outer membrane usher protein</fullName>
    </submittedName>
</protein>
<dbReference type="PANTHER" id="PTHR30451">
    <property type="entry name" value="OUTER MEMBRANE USHER PROTEIN"/>
    <property type="match status" value="1"/>
</dbReference>
<dbReference type="Proteomes" id="UP000547058">
    <property type="component" value="Unassembled WGS sequence"/>
</dbReference>
<dbReference type="EMBL" id="JACGXS010000002">
    <property type="protein sequence ID" value="MBA8681369.1"/>
    <property type="molecule type" value="Genomic_DNA"/>
</dbReference>
<dbReference type="RefSeq" id="WP_182338505.1">
    <property type="nucleotide sequence ID" value="NZ_JACGXS010000002.1"/>
</dbReference>
<dbReference type="Gene3D" id="2.60.40.2610">
    <property type="entry name" value="Outer membrane usher protein FimD, plug domain"/>
    <property type="match status" value="1"/>
</dbReference>
<evidence type="ECO:0000256" key="1">
    <source>
        <dbReference type="SAM" id="MobiDB-lite"/>
    </source>
</evidence>
<evidence type="ECO:0000313" key="2">
    <source>
        <dbReference type="EMBL" id="MBA8681369.1"/>
    </source>
</evidence>
<accession>A0A7W3FKQ6</accession>
<dbReference type="InterPro" id="IPR042186">
    <property type="entry name" value="FimD_plug_dom"/>
</dbReference>
<keyword evidence="3" id="KW-1185">Reference proteome</keyword>
<dbReference type="Gene3D" id="2.60.40.3110">
    <property type="match status" value="1"/>
</dbReference>
<proteinExistence type="predicted"/>
<dbReference type="GO" id="GO:0015473">
    <property type="term" value="F:fimbrial usher porin activity"/>
    <property type="evidence" value="ECO:0007669"/>
    <property type="project" value="InterPro"/>
</dbReference>
<dbReference type="AlphaFoldDB" id="A0A7W3FKQ6"/>
<organism evidence="2 3">
    <name type="scientific">Stenotrophomonas tumulicola</name>
    <dbReference type="NCBI Taxonomy" id="1685415"/>
    <lineage>
        <taxon>Bacteria</taxon>
        <taxon>Pseudomonadati</taxon>
        <taxon>Pseudomonadota</taxon>
        <taxon>Gammaproteobacteria</taxon>
        <taxon>Lysobacterales</taxon>
        <taxon>Lysobacteraceae</taxon>
        <taxon>Stenotrophomonas</taxon>
    </lineage>
</organism>
<dbReference type="InterPro" id="IPR000015">
    <property type="entry name" value="Fimb_usher"/>
</dbReference>
<comment type="caution">
    <text evidence="2">The sequence shown here is derived from an EMBL/GenBank/DDBJ whole genome shotgun (WGS) entry which is preliminary data.</text>
</comment>
<reference evidence="2 3" key="1">
    <citation type="submission" date="2020-08" db="EMBL/GenBank/DDBJ databases">
        <title>Stenotrophomonas tumulicola JCM 30961.</title>
        <authorList>
            <person name="Deng Y."/>
        </authorList>
    </citation>
    <scope>NUCLEOTIDE SEQUENCE [LARGE SCALE GENOMIC DNA]</scope>
    <source>
        <strain evidence="2 3">JCM 30961</strain>
    </source>
</reference>
<evidence type="ECO:0000313" key="3">
    <source>
        <dbReference type="Proteomes" id="UP000547058"/>
    </source>
</evidence>
<dbReference type="PANTHER" id="PTHR30451:SF21">
    <property type="entry name" value="FIMBRIAL USHER DOMAIN-CONTAINING PROTEIN YDET-RELATED"/>
    <property type="match status" value="1"/>
</dbReference>
<name>A0A7W3FKQ6_9GAMM</name>